<evidence type="ECO:0000313" key="3">
    <source>
        <dbReference type="EMBL" id="MFB9679344.1"/>
    </source>
</evidence>
<feature type="transmembrane region" description="Helical" evidence="2">
    <location>
        <begin position="134"/>
        <end position="165"/>
    </location>
</feature>
<reference evidence="3 4" key="1">
    <citation type="submission" date="2024-09" db="EMBL/GenBank/DDBJ databases">
        <authorList>
            <person name="Sun Q."/>
            <person name="Mori K."/>
        </authorList>
    </citation>
    <scope>NUCLEOTIDE SEQUENCE [LARGE SCALE GENOMIC DNA]</scope>
    <source>
        <strain evidence="3 4">JCM 3028</strain>
    </source>
</reference>
<feature type="transmembrane region" description="Helical" evidence="2">
    <location>
        <begin position="244"/>
        <end position="262"/>
    </location>
</feature>
<comment type="caution">
    <text evidence="3">The sequence shown here is derived from an EMBL/GenBank/DDBJ whole genome shotgun (WGS) entry which is preliminary data.</text>
</comment>
<feature type="transmembrane region" description="Helical" evidence="2">
    <location>
        <begin position="328"/>
        <end position="346"/>
    </location>
</feature>
<evidence type="ECO:0000256" key="1">
    <source>
        <dbReference type="SAM" id="MobiDB-lite"/>
    </source>
</evidence>
<keyword evidence="2" id="KW-0812">Transmembrane</keyword>
<dbReference type="Proteomes" id="UP001589610">
    <property type="component" value="Unassembled WGS sequence"/>
</dbReference>
<evidence type="ECO:0000256" key="2">
    <source>
        <dbReference type="SAM" id="Phobius"/>
    </source>
</evidence>
<dbReference type="EMBL" id="JBHMBS010000015">
    <property type="protein sequence ID" value="MFB9679344.1"/>
    <property type="molecule type" value="Genomic_DNA"/>
</dbReference>
<feature type="transmembrane region" description="Helical" evidence="2">
    <location>
        <begin position="42"/>
        <end position="60"/>
    </location>
</feature>
<feature type="transmembrane region" description="Helical" evidence="2">
    <location>
        <begin position="213"/>
        <end position="232"/>
    </location>
</feature>
<keyword evidence="2" id="KW-1133">Transmembrane helix</keyword>
<accession>A0ABV5TK07</accession>
<keyword evidence="2" id="KW-0472">Membrane</keyword>
<evidence type="ECO:0000313" key="4">
    <source>
        <dbReference type="Proteomes" id="UP001589610"/>
    </source>
</evidence>
<feature type="transmembrane region" description="Helical" evidence="2">
    <location>
        <begin position="66"/>
        <end position="85"/>
    </location>
</feature>
<feature type="transmembrane region" description="Helical" evidence="2">
    <location>
        <begin position="97"/>
        <end position="114"/>
    </location>
</feature>
<name>A0ABV5TK07_9ACTN</name>
<feature type="transmembrane region" description="Helical" evidence="2">
    <location>
        <begin position="299"/>
        <end position="322"/>
    </location>
</feature>
<organism evidence="3 4">
    <name type="scientific">Streptosporangium vulgare</name>
    <dbReference type="NCBI Taxonomy" id="46190"/>
    <lineage>
        <taxon>Bacteria</taxon>
        <taxon>Bacillati</taxon>
        <taxon>Actinomycetota</taxon>
        <taxon>Actinomycetes</taxon>
        <taxon>Streptosporangiales</taxon>
        <taxon>Streptosporangiaceae</taxon>
        <taxon>Streptosporangium</taxon>
    </lineage>
</organism>
<dbReference type="RefSeq" id="WP_386160752.1">
    <property type="nucleotide sequence ID" value="NZ_JBHMBS010000015.1"/>
</dbReference>
<sequence>MTGNPPDGRRPAARTTQISETPQATQADQAAPGARLGTPRRVAPALGLFLLSPLVAEYLLGNVASSEIWGLVILAPMYGGGAIIIREVVRRTGRGWPTLLLLACAYGVLEAALIDQTLFNPAPLFEDDVSRGATLIPALGLSAGNAVGFTAGHAIWSIGVPIVLVETLVPRRATTPWLGIPGLIITCVVFVLGSLVLFGGIRDESGFMASPPQRIGAAVVVVLLVAVAFLAGRRPGPVTDGLPPRPWLVGTAGFVASAAFFLRPEDWWGTAAGVALLAGATVVIGRWSRRDGWGAAHRLALAGGALLTYGFGGFLLLMLHGTANTANLAGQVILVLGALALFLAACRTAAGAAGARGTAEVG</sequence>
<feature type="compositionally biased region" description="Low complexity" evidence="1">
    <location>
        <begin position="21"/>
        <end position="34"/>
    </location>
</feature>
<feature type="transmembrane region" description="Helical" evidence="2">
    <location>
        <begin position="268"/>
        <end position="287"/>
    </location>
</feature>
<feature type="transmembrane region" description="Helical" evidence="2">
    <location>
        <begin position="177"/>
        <end position="201"/>
    </location>
</feature>
<feature type="region of interest" description="Disordered" evidence="1">
    <location>
        <begin position="1"/>
        <end position="35"/>
    </location>
</feature>
<keyword evidence="4" id="KW-1185">Reference proteome</keyword>
<gene>
    <name evidence="3" type="ORF">ACFFRH_28015</name>
</gene>
<proteinExistence type="predicted"/>
<protein>
    <submittedName>
        <fullName evidence="3">Uncharacterized protein</fullName>
    </submittedName>
</protein>